<dbReference type="EMBL" id="MSIE01000004">
    <property type="protein sequence ID" value="OLF18902.1"/>
    <property type="molecule type" value="Genomic_DNA"/>
</dbReference>
<feature type="compositionally biased region" description="Polar residues" evidence="1">
    <location>
        <begin position="1"/>
        <end position="12"/>
    </location>
</feature>
<dbReference type="Proteomes" id="UP000185596">
    <property type="component" value="Unassembled WGS sequence"/>
</dbReference>
<organism evidence="3 4">
    <name type="scientific">Actinophytocola xanthii</name>
    <dbReference type="NCBI Taxonomy" id="1912961"/>
    <lineage>
        <taxon>Bacteria</taxon>
        <taxon>Bacillati</taxon>
        <taxon>Actinomycetota</taxon>
        <taxon>Actinomycetes</taxon>
        <taxon>Pseudonocardiales</taxon>
        <taxon>Pseudonocardiaceae</taxon>
    </lineage>
</organism>
<dbReference type="RefSeq" id="WP_075124026.1">
    <property type="nucleotide sequence ID" value="NZ_MSIE01000004.1"/>
</dbReference>
<feature type="transmembrane region" description="Helical" evidence="2">
    <location>
        <begin position="40"/>
        <end position="58"/>
    </location>
</feature>
<feature type="transmembrane region" description="Helical" evidence="2">
    <location>
        <begin position="97"/>
        <end position="115"/>
    </location>
</feature>
<dbReference type="OrthoDB" id="3695927at2"/>
<evidence type="ECO:0000313" key="3">
    <source>
        <dbReference type="EMBL" id="OLF18902.1"/>
    </source>
</evidence>
<keyword evidence="2" id="KW-0812">Transmembrane</keyword>
<feature type="transmembrane region" description="Helical" evidence="2">
    <location>
        <begin position="127"/>
        <end position="145"/>
    </location>
</feature>
<keyword evidence="4" id="KW-1185">Reference proteome</keyword>
<feature type="transmembrane region" description="Helical" evidence="2">
    <location>
        <begin position="283"/>
        <end position="304"/>
    </location>
</feature>
<keyword evidence="2" id="KW-0472">Membrane</keyword>
<accession>A0A1Q8CX36</accession>
<evidence type="ECO:0000256" key="2">
    <source>
        <dbReference type="SAM" id="Phobius"/>
    </source>
</evidence>
<feature type="transmembrane region" description="Helical" evidence="2">
    <location>
        <begin position="241"/>
        <end position="263"/>
    </location>
</feature>
<name>A0A1Q8CX36_9PSEU</name>
<sequence length="311" mass="33160">MTDSGDSALTDPSSREPDAGELLTDLRSLRERVRLDRHGFAFPLFLFGGLILLAPLLYGPAPRLADPNGGRVVVLAKPGPFPQFEPAVDIADGWLVGWYWMLVIVGGLAATGWWYRHRARRHGVETSVAVPFAAAGAALFGLLIGDRLLTDVLTPEGSLYSDPATNLPVLFGSAALAALALAWALRPGRTERARSRGVAAGTLLAMIAFSALCVYMHGGFAALLVIAVALLVLAAYERSTLLGVVAVVFTAVSVPANHSLWYWNFPELFRNVGLTWFPDTRIHALYTLLVPGLVLLVGGAVAALRGRGARG</sequence>
<evidence type="ECO:0000256" key="1">
    <source>
        <dbReference type="SAM" id="MobiDB-lite"/>
    </source>
</evidence>
<feature type="region of interest" description="Disordered" evidence="1">
    <location>
        <begin position="1"/>
        <end position="20"/>
    </location>
</feature>
<gene>
    <name evidence="3" type="ORF">BU204_03305</name>
</gene>
<feature type="transmembrane region" description="Helical" evidence="2">
    <location>
        <begin position="220"/>
        <end position="236"/>
    </location>
</feature>
<dbReference type="AlphaFoldDB" id="A0A1Q8CX36"/>
<evidence type="ECO:0000313" key="4">
    <source>
        <dbReference type="Proteomes" id="UP000185596"/>
    </source>
</evidence>
<proteinExistence type="predicted"/>
<comment type="caution">
    <text evidence="3">The sequence shown here is derived from an EMBL/GenBank/DDBJ whole genome shotgun (WGS) entry which is preliminary data.</text>
</comment>
<feature type="transmembrane region" description="Helical" evidence="2">
    <location>
        <begin position="165"/>
        <end position="185"/>
    </location>
</feature>
<reference evidence="3 4" key="1">
    <citation type="submission" date="2016-12" db="EMBL/GenBank/DDBJ databases">
        <title>The draft genome sequence of Actinophytocola sp. 11-183.</title>
        <authorList>
            <person name="Wang W."/>
            <person name="Yuan L."/>
        </authorList>
    </citation>
    <scope>NUCLEOTIDE SEQUENCE [LARGE SCALE GENOMIC DNA]</scope>
    <source>
        <strain evidence="3 4">11-183</strain>
    </source>
</reference>
<keyword evidence="2" id="KW-1133">Transmembrane helix</keyword>
<feature type="transmembrane region" description="Helical" evidence="2">
    <location>
        <begin position="197"/>
        <end position="214"/>
    </location>
</feature>
<protein>
    <submittedName>
        <fullName evidence="3">Uncharacterized protein</fullName>
    </submittedName>
</protein>
<dbReference type="STRING" id="1912961.BU204_03305"/>